<accession>A0ABP9W8Y7</accession>
<keyword evidence="6" id="KW-1185">Reference proteome</keyword>
<dbReference type="GO" id="GO:0008168">
    <property type="term" value="F:methyltransferase activity"/>
    <property type="evidence" value="ECO:0007669"/>
    <property type="project" value="UniProtKB-KW"/>
</dbReference>
<dbReference type="InterPro" id="IPR041698">
    <property type="entry name" value="Methyltransf_25"/>
</dbReference>
<dbReference type="Gene3D" id="3.40.50.150">
    <property type="entry name" value="Vaccinia Virus protein VP39"/>
    <property type="match status" value="1"/>
</dbReference>
<keyword evidence="1 5" id="KW-0489">Methyltransferase</keyword>
<sequence>MTPTDHTRQNARLFDAVADSYDEVGFLALAARHLLSRVAVRPGDAVLDIATGTGVVALALAEAVGTAGRVVGVDLAPGMVAAARAKAAGVPQVSFEVGDASALPFPDGGFDVVVCAAGLFFMPDMTAALCEWRRVLRPGGQLVFSVFGRGLLGELPGWWREDLAALGTKPGSPPLGRVPTPEAAADLLTGAGFRGVTADLTVLPYTLPSPEARWADITAGLEGVPLAGFAPEVVGQVRSAHLARLRAAVPNWPLTVPVPVIVARGEREG</sequence>
<organism evidence="5 6">
    <name type="scientific">Deinococcus carri</name>
    <dbReference type="NCBI Taxonomy" id="1211323"/>
    <lineage>
        <taxon>Bacteria</taxon>
        <taxon>Thermotogati</taxon>
        <taxon>Deinococcota</taxon>
        <taxon>Deinococci</taxon>
        <taxon>Deinococcales</taxon>
        <taxon>Deinococcaceae</taxon>
        <taxon>Deinococcus</taxon>
    </lineage>
</organism>
<keyword evidence="3" id="KW-0949">S-adenosyl-L-methionine</keyword>
<evidence type="ECO:0000256" key="1">
    <source>
        <dbReference type="ARBA" id="ARBA00022603"/>
    </source>
</evidence>
<evidence type="ECO:0000256" key="3">
    <source>
        <dbReference type="ARBA" id="ARBA00022691"/>
    </source>
</evidence>
<reference evidence="5 6" key="1">
    <citation type="submission" date="2024-02" db="EMBL/GenBank/DDBJ databases">
        <title>Deinococcus carri NBRC 110142.</title>
        <authorList>
            <person name="Ichikawa N."/>
            <person name="Katano-Makiyama Y."/>
            <person name="Hidaka K."/>
        </authorList>
    </citation>
    <scope>NUCLEOTIDE SEQUENCE [LARGE SCALE GENOMIC DNA]</scope>
    <source>
        <strain evidence="5 6">NBRC 110142</strain>
    </source>
</reference>
<dbReference type="GO" id="GO:0032259">
    <property type="term" value="P:methylation"/>
    <property type="evidence" value="ECO:0007669"/>
    <property type="project" value="UniProtKB-KW"/>
</dbReference>
<gene>
    <name evidence="5" type="primary">COQ5_6</name>
    <name evidence="5" type="ORF">Dcar01_02337</name>
</gene>
<feature type="domain" description="Methyltransferase" evidence="4">
    <location>
        <begin position="46"/>
        <end position="140"/>
    </location>
</feature>
<dbReference type="InterPro" id="IPR029063">
    <property type="entry name" value="SAM-dependent_MTases_sf"/>
</dbReference>
<dbReference type="RefSeq" id="WP_345465319.1">
    <property type="nucleotide sequence ID" value="NZ_BAABRP010000008.1"/>
</dbReference>
<evidence type="ECO:0000256" key="2">
    <source>
        <dbReference type="ARBA" id="ARBA00022679"/>
    </source>
</evidence>
<evidence type="ECO:0000313" key="6">
    <source>
        <dbReference type="Proteomes" id="UP001401887"/>
    </source>
</evidence>
<dbReference type="SUPFAM" id="SSF53335">
    <property type="entry name" value="S-adenosyl-L-methionine-dependent methyltransferases"/>
    <property type="match status" value="1"/>
</dbReference>
<dbReference type="EMBL" id="BAABRP010000008">
    <property type="protein sequence ID" value="GAA5513596.1"/>
    <property type="molecule type" value="Genomic_DNA"/>
</dbReference>
<proteinExistence type="predicted"/>
<dbReference type="Pfam" id="PF13649">
    <property type="entry name" value="Methyltransf_25"/>
    <property type="match status" value="1"/>
</dbReference>
<dbReference type="Proteomes" id="UP001401887">
    <property type="component" value="Unassembled WGS sequence"/>
</dbReference>
<evidence type="ECO:0000259" key="4">
    <source>
        <dbReference type="Pfam" id="PF13649"/>
    </source>
</evidence>
<dbReference type="PANTHER" id="PTHR43591">
    <property type="entry name" value="METHYLTRANSFERASE"/>
    <property type="match status" value="1"/>
</dbReference>
<name>A0ABP9W8Y7_9DEIO</name>
<dbReference type="CDD" id="cd02440">
    <property type="entry name" value="AdoMet_MTases"/>
    <property type="match status" value="1"/>
</dbReference>
<protein>
    <submittedName>
        <fullName evidence="5">2-methoxy-6-polyprenyl-1,4-benzoquinol methylase, mitochondrial</fullName>
    </submittedName>
</protein>
<dbReference type="PROSITE" id="PS51608">
    <property type="entry name" value="SAM_MT_UBIE"/>
    <property type="match status" value="1"/>
</dbReference>
<dbReference type="PANTHER" id="PTHR43591:SF24">
    <property type="entry name" value="2-METHOXY-6-POLYPRENYL-1,4-BENZOQUINOL METHYLASE, MITOCHONDRIAL"/>
    <property type="match status" value="1"/>
</dbReference>
<keyword evidence="2" id="KW-0808">Transferase</keyword>
<dbReference type="InterPro" id="IPR004033">
    <property type="entry name" value="UbiE/COQ5_MeTrFase"/>
</dbReference>
<evidence type="ECO:0000313" key="5">
    <source>
        <dbReference type="EMBL" id="GAA5513596.1"/>
    </source>
</evidence>
<comment type="caution">
    <text evidence="5">The sequence shown here is derived from an EMBL/GenBank/DDBJ whole genome shotgun (WGS) entry which is preliminary data.</text>
</comment>